<dbReference type="Proteomes" id="UP000001070">
    <property type="component" value="Unassembled WGS sequence"/>
</dbReference>
<dbReference type="AlphaFoldDB" id="B4IWP4"/>
<keyword evidence="5" id="KW-1185">Reference proteome</keyword>
<proteinExistence type="predicted"/>
<dbReference type="Pfam" id="PF00379">
    <property type="entry name" value="Chitin_bind_4"/>
    <property type="match status" value="1"/>
</dbReference>
<dbReference type="STRING" id="7222.B4IWP4"/>
<dbReference type="InterPro" id="IPR031311">
    <property type="entry name" value="CHIT_BIND_RR_consensus"/>
</dbReference>
<dbReference type="PANTHER" id="PTHR10380">
    <property type="entry name" value="CUTICLE PROTEIN"/>
    <property type="match status" value="1"/>
</dbReference>
<dbReference type="PhylomeDB" id="B4IWP4"/>
<accession>B4IWP4</accession>
<name>B4IWP4_DROGR</name>
<dbReference type="InParanoid" id="B4IWP4"/>
<keyword evidence="1 2" id="KW-0193">Cuticle</keyword>
<dbReference type="InterPro" id="IPR050468">
    <property type="entry name" value="Cuticle_Struct_Prot"/>
</dbReference>
<dbReference type="EMBL" id="CH916366">
    <property type="protein sequence ID" value="EDV96270.1"/>
    <property type="molecule type" value="Genomic_DNA"/>
</dbReference>
<evidence type="ECO:0000256" key="2">
    <source>
        <dbReference type="PROSITE-ProRule" id="PRU00497"/>
    </source>
</evidence>
<dbReference type="PROSITE" id="PS00233">
    <property type="entry name" value="CHIT_BIND_RR_1"/>
    <property type="match status" value="1"/>
</dbReference>
<dbReference type="GO" id="GO:0008010">
    <property type="term" value="F:structural constituent of chitin-based larval cuticle"/>
    <property type="evidence" value="ECO:0007669"/>
    <property type="project" value="TreeGrafter"/>
</dbReference>
<gene>
    <name evidence="4" type="primary">Dgri\GH15299</name>
    <name evidence="4" type="ORF">Dgri_GH15299</name>
</gene>
<dbReference type="PANTHER" id="PTHR10380:SF238">
    <property type="entry name" value="CUTICULAR PROTEIN 65EA-RELATED"/>
    <property type="match status" value="1"/>
</dbReference>
<dbReference type="HOGENOM" id="CLU_065450_3_1_1"/>
<sequence length="118" mass="12754">MFKLTLCLFAVLLACVQADNIDKNAQIVSEKNDPADADGNYQYSFETSNGIQAQEAGNPNGVSGTVAWVSPEGEQISLQYTADENGYHPVGSHLPVPPPIPDAILRSLQYNAEHPQQI</sequence>
<organism evidence="5">
    <name type="scientific">Drosophila grimshawi</name>
    <name type="common">Hawaiian fruit fly</name>
    <name type="synonym">Idiomyia grimshawi</name>
    <dbReference type="NCBI Taxonomy" id="7222"/>
    <lineage>
        <taxon>Eukaryota</taxon>
        <taxon>Metazoa</taxon>
        <taxon>Ecdysozoa</taxon>
        <taxon>Arthropoda</taxon>
        <taxon>Hexapoda</taxon>
        <taxon>Insecta</taxon>
        <taxon>Pterygota</taxon>
        <taxon>Neoptera</taxon>
        <taxon>Endopterygota</taxon>
        <taxon>Diptera</taxon>
        <taxon>Brachycera</taxon>
        <taxon>Muscomorpha</taxon>
        <taxon>Ephydroidea</taxon>
        <taxon>Drosophilidae</taxon>
        <taxon>Drosophila</taxon>
        <taxon>Hawaiian Drosophila</taxon>
    </lineage>
</organism>
<keyword evidence="3" id="KW-0732">Signal</keyword>
<dbReference type="OMA" id="XFESENG"/>
<dbReference type="FunCoup" id="B4IWP4">
    <property type="interactions" value="27"/>
</dbReference>
<dbReference type="InterPro" id="IPR000618">
    <property type="entry name" value="Insect_cuticle"/>
</dbReference>
<feature type="chain" id="PRO_5002807658" evidence="3">
    <location>
        <begin position="19"/>
        <end position="118"/>
    </location>
</feature>
<evidence type="ECO:0000313" key="4">
    <source>
        <dbReference type="EMBL" id="EDV96270.1"/>
    </source>
</evidence>
<dbReference type="eggNOG" id="ENOG502T93E">
    <property type="taxonomic scope" value="Eukaryota"/>
</dbReference>
<dbReference type="PROSITE" id="PS51155">
    <property type="entry name" value="CHIT_BIND_RR_2"/>
    <property type="match status" value="1"/>
</dbReference>
<dbReference type="GO" id="GO:0062129">
    <property type="term" value="C:chitin-based extracellular matrix"/>
    <property type="evidence" value="ECO:0007669"/>
    <property type="project" value="TreeGrafter"/>
</dbReference>
<evidence type="ECO:0000256" key="3">
    <source>
        <dbReference type="SAM" id="SignalP"/>
    </source>
</evidence>
<dbReference type="KEGG" id="dgr:6558935"/>
<feature type="signal peptide" evidence="3">
    <location>
        <begin position="1"/>
        <end position="18"/>
    </location>
</feature>
<dbReference type="PROSITE" id="PS51257">
    <property type="entry name" value="PROKAR_LIPOPROTEIN"/>
    <property type="match status" value="1"/>
</dbReference>
<dbReference type="PRINTS" id="PR00947">
    <property type="entry name" value="CUTICLE"/>
</dbReference>
<protein>
    <submittedName>
        <fullName evidence="4">GH15299</fullName>
    </submittedName>
</protein>
<evidence type="ECO:0000256" key="1">
    <source>
        <dbReference type="ARBA" id="ARBA00022460"/>
    </source>
</evidence>
<dbReference type="OrthoDB" id="6343684at2759"/>
<reference evidence="4 5" key="1">
    <citation type="journal article" date="2007" name="Nature">
        <title>Evolution of genes and genomes on the Drosophila phylogeny.</title>
        <authorList>
            <consortium name="Drosophila 12 Genomes Consortium"/>
            <person name="Clark A.G."/>
            <person name="Eisen M.B."/>
            <person name="Smith D.R."/>
            <person name="Bergman C.M."/>
            <person name="Oliver B."/>
            <person name="Markow T.A."/>
            <person name="Kaufman T.C."/>
            <person name="Kellis M."/>
            <person name="Gelbart W."/>
            <person name="Iyer V.N."/>
            <person name="Pollard D.A."/>
            <person name="Sackton T.B."/>
            <person name="Larracuente A.M."/>
            <person name="Singh N.D."/>
            <person name="Abad J.P."/>
            <person name="Abt D.N."/>
            <person name="Adryan B."/>
            <person name="Aguade M."/>
            <person name="Akashi H."/>
            <person name="Anderson W.W."/>
            <person name="Aquadro C.F."/>
            <person name="Ardell D.H."/>
            <person name="Arguello R."/>
            <person name="Artieri C.G."/>
            <person name="Barbash D.A."/>
            <person name="Barker D."/>
            <person name="Barsanti P."/>
            <person name="Batterham P."/>
            <person name="Batzoglou S."/>
            <person name="Begun D."/>
            <person name="Bhutkar A."/>
            <person name="Blanco E."/>
            <person name="Bosak S.A."/>
            <person name="Bradley R.K."/>
            <person name="Brand A.D."/>
            <person name="Brent M.R."/>
            <person name="Brooks A.N."/>
            <person name="Brown R.H."/>
            <person name="Butlin R.K."/>
            <person name="Caggese C."/>
            <person name="Calvi B.R."/>
            <person name="Bernardo de Carvalho A."/>
            <person name="Caspi A."/>
            <person name="Castrezana S."/>
            <person name="Celniker S.E."/>
            <person name="Chang J.L."/>
            <person name="Chapple C."/>
            <person name="Chatterji S."/>
            <person name="Chinwalla A."/>
            <person name="Civetta A."/>
            <person name="Clifton S.W."/>
            <person name="Comeron J.M."/>
            <person name="Costello J.C."/>
            <person name="Coyne J.A."/>
            <person name="Daub J."/>
            <person name="David R.G."/>
            <person name="Delcher A.L."/>
            <person name="Delehaunty K."/>
            <person name="Do C.B."/>
            <person name="Ebling H."/>
            <person name="Edwards K."/>
            <person name="Eickbush T."/>
            <person name="Evans J.D."/>
            <person name="Filipski A."/>
            <person name="Findeiss S."/>
            <person name="Freyhult E."/>
            <person name="Fulton L."/>
            <person name="Fulton R."/>
            <person name="Garcia A.C."/>
            <person name="Gardiner A."/>
            <person name="Garfield D.A."/>
            <person name="Garvin B.E."/>
            <person name="Gibson G."/>
            <person name="Gilbert D."/>
            <person name="Gnerre S."/>
            <person name="Godfrey J."/>
            <person name="Good R."/>
            <person name="Gotea V."/>
            <person name="Gravely B."/>
            <person name="Greenberg A.J."/>
            <person name="Griffiths-Jones S."/>
            <person name="Gross S."/>
            <person name="Guigo R."/>
            <person name="Gustafson E.A."/>
            <person name="Haerty W."/>
            <person name="Hahn M.W."/>
            <person name="Halligan D.L."/>
            <person name="Halpern A.L."/>
            <person name="Halter G.M."/>
            <person name="Han M.V."/>
            <person name="Heger A."/>
            <person name="Hillier L."/>
            <person name="Hinrichs A.S."/>
            <person name="Holmes I."/>
            <person name="Hoskins R.A."/>
            <person name="Hubisz M.J."/>
            <person name="Hultmark D."/>
            <person name="Huntley M.A."/>
            <person name="Jaffe D.B."/>
            <person name="Jagadeeshan S."/>
            <person name="Jeck W.R."/>
            <person name="Johnson J."/>
            <person name="Jones C.D."/>
            <person name="Jordan W.C."/>
            <person name="Karpen G.H."/>
            <person name="Kataoka E."/>
            <person name="Keightley P.D."/>
            <person name="Kheradpour P."/>
            <person name="Kirkness E.F."/>
            <person name="Koerich L.B."/>
            <person name="Kristiansen K."/>
            <person name="Kudrna D."/>
            <person name="Kulathinal R.J."/>
            <person name="Kumar S."/>
            <person name="Kwok R."/>
            <person name="Lander E."/>
            <person name="Langley C.H."/>
            <person name="Lapoint R."/>
            <person name="Lazzaro B.P."/>
            <person name="Lee S.J."/>
            <person name="Levesque L."/>
            <person name="Li R."/>
            <person name="Lin C.F."/>
            <person name="Lin M.F."/>
            <person name="Lindblad-Toh K."/>
            <person name="Llopart A."/>
            <person name="Long M."/>
            <person name="Low L."/>
            <person name="Lozovsky E."/>
            <person name="Lu J."/>
            <person name="Luo M."/>
            <person name="Machado C.A."/>
            <person name="Makalowski W."/>
            <person name="Marzo M."/>
            <person name="Matsuda M."/>
            <person name="Matzkin L."/>
            <person name="McAllister B."/>
            <person name="McBride C.S."/>
            <person name="McKernan B."/>
            <person name="McKernan K."/>
            <person name="Mendez-Lago M."/>
            <person name="Minx P."/>
            <person name="Mollenhauer M.U."/>
            <person name="Montooth K."/>
            <person name="Mount S.M."/>
            <person name="Mu X."/>
            <person name="Myers E."/>
            <person name="Negre B."/>
            <person name="Newfeld S."/>
            <person name="Nielsen R."/>
            <person name="Noor M.A."/>
            <person name="O'Grady P."/>
            <person name="Pachter L."/>
            <person name="Papaceit M."/>
            <person name="Parisi M.J."/>
            <person name="Parisi M."/>
            <person name="Parts L."/>
            <person name="Pedersen J.S."/>
            <person name="Pesole G."/>
            <person name="Phillippy A.M."/>
            <person name="Ponting C.P."/>
            <person name="Pop M."/>
            <person name="Porcelli D."/>
            <person name="Powell J.R."/>
            <person name="Prohaska S."/>
            <person name="Pruitt K."/>
            <person name="Puig M."/>
            <person name="Quesneville H."/>
            <person name="Ram K.R."/>
            <person name="Rand D."/>
            <person name="Rasmussen M.D."/>
            <person name="Reed L.K."/>
            <person name="Reenan R."/>
            <person name="Reily A."/>
            <person name="Remington K.A."/>
            <person name="Rieger T.T."/>
            <person name="Ritchie M.G."/>
            <person name="Robin C."/>
            <person name="Rogers Y.H."/>
            <person name="Rohde C."/>
            <person name="Rozas J."/>
            <person name="Rubenfield M.J."/>
            <person name="Ruiz A."/>
            <person name="Russo S."/>
            <person name="Salzberg S.L."/>
            <person name="Sanchez-Gracia A."/>
            <person name="Saranga D.J."/>
            <person name="Sato H."/>
            <person name="Schaeffer S.W."/>
            <person name="Schatz M.C."/>
            <person name="Schlenke T."/>
            <person name="Schwartz R."/>
            <person name="Segarra C."/>
            <person name="Singh R.S."/>
            <person name="Sirot L."/>
            <person name="Sirota M."/>
            <person name="Sisneros N.B."/>
            <person name="Smith C.D."/>
            <person name="Smith T.F."/>
            <person name="Spieth J."/>
            <person name="Stage D.E."/>
            <person name="Stark A."/>
            <person name="Stephan W."/>
            <person name="Strausberg R.L."/>
            <person name="Strempel S."/>
            <person name="Sturgill D."/>
            <person name="Sutton G."/>
            <person name="Sutton G.G."/>
            <person name="Tao W."/>
            <person name="Teichmann S."/>
            <person name="Tobari Y.N."/>
            <person name="Tomimura Y."/>
            <person name="Tsolas J.M."/>
            <person name="Valente V.L."/>
            <person name="Venter E."/>
            <person name="Venter J.C."/>
            <person name="Vicario S."/>
            <person name="Vieira F.G."/>
            <person name="Vilella A.J."/>
            <person name="Villasante A."/>
            <person name="Walenz B."/>
            <person name="Wang J."/>
            <person name="Wasserman M."/>
            <person name="Watts T."/>
            <person name="Wilson D."/>
            <person name="Wilson R.K."/>
            <person name="Wing R.A."/>
            <person name="Wolfner M.F."/>
            <person name="Wong A."/>
            <person name="Wong G.K."/>
            <person name="Wu C.I."/>
            <person name="Wu G."/>
            <person name="Yamamoto D."/>
            <person name="Yang H.P."/>
            <person name="Yang S.P."/>
            <person name="Yorke J.A."/>
            <person name="Yoshida K."/>
            <person name="Zdobnov E."/>
            <person name="Zhang P."/>
            <person name="Zhang Y."/>
            <person name="Zimin A.V."/>
            <person name="Baldwin J."/>
            <person name="Abdouelleil A."/>
            <person name="Abdulkadir J."/>
            <person name="Abebe A."/>
            <person name="Abera B."/>
            <person name="Abreu J."/>
            <person name="Acer S.C."/>
            <person name="Aftuck L."/>
            <person name="Alexander A."/>
            <person name="An P."/>
            <person name="Anderson E."/>
            <person name="Anderson S."/>
            <person name="Arachi H."/>
            <person name="Azer M."/>
            <person name="Bachantsang P."/>
            <person name="Barry A."/>
            <person name="Bayul T."/>
            <person name="Berlin A."/>
            <person name="Bessette D."/>
            <person name="Bloom T."/>
            <person name="Blye J."/>
            <person name="Boguslavskiy L."/>
            <person name="Bonnet C."/>
            <person name="Boukhgalter B."/>
            <person name="Bourzgui I."/>
            <person name="Brown A."/>
            <person name="Cahill P."/>
            <person name="Channer S."/>
            <person name="Cheshatsang Y."/>
            <person name="Chuda L."/>
            <person name="Citroen M."/>
            <person name="Collymore A."/>
            <person name="Cooke P."/>
            <person name="Costello M."/>
            <person name="D'Aco K."/>
            <person name="Daza R."/>
            <person name="De Haan G."/>
            <person name="DeGray S."/>
            <person name="DeMaso C."/>
            <person name="Dhargay N."/>
            <person name="Dooley K."/>
            <person name="Dooley E."/>
            <person name="Doricent M."/>
            <person name="Dorje P."/>
            <person name="Dorjee K."/>
            <person name="Dupes A."/>
            <person name="Elong R."/>
            <person name="Falk J."/>
            <person name="Farina A."/>
            <person name="Faro S."/>
            <person name="Ferguson D."/>
            <person name="Fisher S."/>
            <person name="Foley C.D."/>
            <person name="Franke A."/>
            <person name="Friedrich D."/>
            <person name="Gadbois L."/>
            <person name="Gearin G."/>
            <person name="Gearin C.R."/>
            <person name="Giannoukos G."/>
            <person name="Goode T."/>
            <person name="Graham J."/>
            <person name="Grandbois E."/>
            <person name="Grewal S."/>
            <person name="Gyaltsen K."/>
            <person name="Hafez N."/>
            <person name="Hagos B."/>
            <person name="Hall J."/>
            <person name="Henson C."/>
            <person name="Hollinger A."/>
            <person name="Honan T."/>
            <person name="Huard M.D."/>
            <person name="Hughes L."/>
            <person name="Hurhula B."/>
            <person name="Husby M.E."/>
            <person name="Kamat A."/>
            <person name="Kanga B."/>
            <person name="Kashin S."/>
            <person name="Khazanovich D."/>
            <person name="Kisner P."/>
            <person name="Lance K."/>
            <person name="Lara M."/>
            <person name="Lee W."/>
            <person name="Lennon N."/>
            <person name="Letendre F."/>
            <person name="LeVine R."/>
            <person name="Lipovsky A."/>
            <person name="Liu X."/>
            <person name="Liu J."/>
            <person name="Liu S."/>
            <person name="Lokyitsang T."/>
            <person name="Lokyitsang Y."/>
            <person name="Lubonja R."/>
            <person name="Lui A."/>
            <person name="MacDonald P."/>
            <person name="Magnisalis V."/>
            <person name="Maru K."/>
            <person name="Matthews C."/>
            <person name="McCusker W."/>
            <person name="McDonough S."/>
            <person name="Mehta T."/>
            <person name="Meldrim J."/>
            <person name="Meneus L."/>
            <person name="Mihai O."/>
            <person name="Mihalev A."/>
            <person name="Mihova T."/>
            <person name="Mittelman R."/>
            <person name="Mlenga V."/>
            <person name="Montmayeur A."/>
            <person name="Mulrain L."/>
            <person name="Navidi A."/>
            <person name="Naylor J."/>
            <person name="Negash T."/>
            <person name="Nguyen T."/>
            <person name="Nguyen N."/>
            <person name="Nicol R."/>
            <person name="Norbu C."/>
            <person name="Norbu N."/>
            <person name="Novod N."/>
            <person name="O'Neill B."/>
            <person name="Osman S."/>
            <person name="Markiewicz E."/>
            <person name="Oyono O.L."/>
            <person name="Patti C."/>
            <person name="Phunkhang P."/>
            <person name="Pierre F."/>
            <person name="Priest M."/>
            <person name="Raghuraman S."/>
            <person name="Rege F."/>
            <person name="Reyes R."/>
            <person name="Rise C."/>
            <person name="Rogov P."/>
            <person name="Ross K."/>
            <person name="Ryan E."/>
            <person name="Settipalli S."/>
            <person name="Shea T."/>
            <person name="Sherpa N."/>
            <person name="Shi L."/>
            <person name="Shih D."/>
            <person name="Sparrow T."/>
            <person name="Spaulding J."/>
            <person name="Stalker J."/>
            <person name="Stange-Thomann N."/>
            <person name="Stavropoulos S."/>
            <person name="Stone C."/>
            <person name="Strader C."/>
            <person name="Tesfaye S."/>
            <person name="Thomson T."/>
            <person name="Thoulutsang Y."/>
            <person name="Thoulutsang D."/>
            <person name="Topham K."/>
            <person name="Topping I."/>
            <person name="Tsamla T."/>
            <person name="Vassiliev H."/>
            <person name="Vo A."/>
            <person name="Wangchuk T."/>
            <person name="Wangdi T."/>
            <person name="Weiand M."/>
            <person name="Wilkinson J."/>
            <person name="Wilson A."/>
            <person name="Yadav S."/>
            <person name="Young G."/>
            <person name="Yu Q."/>
            <person name="Zembek L."/>
            <person name="Zhong D."/>
            <person name="Zimmer A."/>
            <person name="Zwirko Z."/>
            <person name="Jaffe D.B."/>
            <person name="Alvarez P."/>
            <person name="Brockman W."/>
            <person name="Butler J."/>
            <person name="Chin C."/>
            <person name="Gnerre S."/>
            <person name="Grabherr M."/>
            <person name="Kleber M."/>
            <person name="Mauceli E."/>
            <person name="MacCallum I."/>
        </authorList>
    </citation>
    <scope>NUCLEOTIDE SEQUENCE [LARGE SCALE GENOMIC DNA]</scope>
    <source>
        <strain evidence="5">Tucson 15287-2541.00</strain>
    </source>
</reference>
<evidence type="ECO:0000313" key="5">
    <source>
        <dbReference type="Proteomes" id="UP000001070"/>
    </source>
</evidence>